<dbReference type="SUPFAM" id="SSF51430">
    <property type="entry name" value="NAD(P)-linked oxidoreductase"/>
    <property type="match status" value="1"/>
</dbReference>
<dbReference type="AlphaFoldDB" id="W6M3Y8"/>
<comment type="caution">
    <text evidence="2">The sequence shown here is derived from an EMBL/GenBank/DDBJ whole genome shotgun (WGS) entry which is preliminary data.</text>
</comment>
<dbReference type="EMBL" id="CBTJ020000037">
    <property type="protein sequence ID" value="CDI02382.1"/>
    <property type="molecule type" value="Genomic_DNA"/>
</dbReference>
<keyword evidence="2" id="KW-0808">Transferase</keyword>
<dbReference type="PANTHER" id="PTHR42686">
    <property type="entry name" value="GH17980P-RELATED"/>
    <property type="match status" value="1"/>
</dbReference>
<dbReference type="InterPro" id="IPR023210">
    <property type="entry name" value="NADP_OxRdtase_dom"/>
</dbReference>
<evidence type="ECO:0000259" key="1">
    <source>
        <dbReference type="Pfam" id="PF00248"/>
    </source>
</evidence>
<evidence type="ECO:0000313" key="3">
    <source>
        <dbReference type="Proteomes" id="UP000035760"/>
    </source>
</evidence>
<protein>
    <submittedName>
        <fullName evidence="2">Protein-L-isoaspartate O-methyltransferase</fullName>
        <ecNumber evidence="2">2.1.1.77</ecNumber>
    </submittedName>
</protein>
<sequence length="270" mass="29165">MELRPLGATSLSVSPLGLGTVKFGRNVGVKYPQPFDLPSDQEALTLLATAWDLGINLLDTAPAYGVSEERLGRLLQHCRRDWVIVTKVGEEFTDGVSRFDFSAAATRTSVERSLRRLGVEVLDAVLIHSNGDDLAILEQAAVLPTLLDLKQAGLVRAVGMSTKTLMGSVRAVECCDLVMLTYNQHEPSELTAIRAACTANKGILIKKALQSGWFKQTLGRDPLLDTLNFVYSEPGISSVVIGTLNPAHLRANAVEVERVLAVRAKTAPFG</sequence>
<feature type="domain" description="NADP-dependent oxidoreductase" evidence="1">
    <location>
        <begin position="15"/>
        <end position="215"/>
    </location>
</feature>
<accession>W6M3Y8</accession>
<reference evidence="2" key="1">
    <citation type="submission" date="2013-07" db="EMBL/GenBank/DDBJ databases">
        <authorList>
            <person name="McIlroy S."/>
        </authorList>
    </citation>
    <scope>NUCLEOTIDE SEQUENCE [LARGE SCALE GENOMIC DNA]</scope>
    <source>
        <strain evidence="2">Run_A_D11</strain>
    </source>
</reference>
<keyword evidence="3" id="KW-1185">Reference proteome</keyword>
<dbReference type="Proteomes" id="UP000035760">
    <property type="component" value="Unassembled WGS sequence"/>
</dbReference>
<keyword evidence="2" id="KW-0489">Methyltransferase</keyword>
<dbReference type="Pfam" id="PF00248">
    <property type="entry name" value="Aldo_ket_red"/>
    <property type="match status" value="1"/>
</dbReference>
<dbReference type="STRING" id="1400863.BN873_300003"/>
<gene>
    <name evidence="2" type="primary">pcm</name>
    <name evidence="2" type="ORF">BN873_300003</name>
</gene>
<dbReference type="GO" id="GO:0005829">
    <property type="term" value="C:cytosol"/>
    <property type="evidence" value="ECO:0007669"/>
    <property type="project" value="TreeGrafter"/>
</dbReference>
<dbReference type="GO" id="GO:0004719">
    <property type="term" value="F:protein-L-isoaspartate (D-aspartate) O-methyltransferase activity"/>
    <property type="evidence" value="ECO:0007669"/>
    <property type="project" value="UniProtKB-EC"/>
</dbReference>
<dbReference type="InterPro" id="IPR036812">
    <property type="entry name" value="NAD(P)_OxRdtase_dom_sf"/>
</dbReference>
<dbReference type="Gene3D" id="3.20.20.100">
    <property type="entry name" value="NADP-dependent oxidoreductase domain"/>
    <property type="match status" value="1"/>
</dbReference>
<dbReference type="EC" id="2.1.1.77" evidence="2"/>
<dbReference type="PANTHER" id="PTHR42686:SF1">
    <property type="entry name" value="GH17980P-RELATED"/>
    <property type="match status" value="1"/>
</dbReference>
<dbReference type="PRINTS" id="PR00069">
    <property type="entry name" value="ALDKETRDTASE"/>
</dbReference>
<name>W6M3Y8_9GAMM</name>
<dbReference type="RefSeq" id="WP_374727156.1">
    <property type="nucleotide sequence ID" value="NZ_CBTJ020000037.1"/>
</dbReference>
<evidence type="ECO:0000313" key="2">
    <source>
        <dbReference type="EMBL" id="CDI02382.1"/>
    </source>
</evidence>
<dbReference type="InterPro" id="IPR020471">
    <property type="entry name" value="AKR"/>
</dbReference>
<dbReference type="GO" id="GO:0032259">
    <property type="term" value="P:methylation"/>
    <property type="evidence" value="ECO:0007669"/>
    <property type="project" value="UniProtKB-KW"/>
</dbReference>
<dbReference type="CDD" id="cd19095">
    <property type="entry name" value="AKR_PA4992-like"/>
    <property type="match status" value="1"/>
</dbReference>
<reference evidence="2" key="2">
    <citation type="submission" date="2014-03" db="EMBL/GenBank/DDBJ databases">
        <title>Candidatus Competibacter-lineage genomes retrieved from metagenomes reveal functional metabolic diversity.</title>
        <authorList>
            <person name="McIlroy S.J."/>
            <person name="Albertsen M."/>
            <person name="Andresen E.K."/>
            <person name="Saunders A.M."/>
            <person name="Kristiansen R."/>
            <person name="Stokholm-Bjerregaard M."/>
            <person name="Nielsen K.L."/>
            <person name="Nielsen P.H."/>
        </authorList>
    </citation>
    <scope>NUCLEOTIDE SEQUENCE</scope>
    <source>
        <strain evidence="2">Run_A_D11</strain>
    </source>
</reference>
<dbReference type="GO" id="GO:0016491">
    <property type="term" value="F:oxidoreductase activity"/>
    <property type="evidence" value="ECO:0007669"/>
    <property type="project" value="InterPro"/>
</dbReference>
<organism evidence="2 3">
    <name type="scientific">Candidatus Competibacter denitrificans Run_A_D11</name>
    <dbReference type="NCBI Taxonomy" id="1400863"/>
    <lineage>
        <taxon>Bacteria</taxon>
        <taxon>Pseudomonadati</taxon>
        <taxon>Pseudomonadota</taxon>
        <taxon>Gammaproteobacteria</taxon>
        <taxon>Candidatus Competibacteraceae</taxon>
        <taxon>Candidatus Competibacter</taxon>
    </lineage>
</organism>
<proteinExistence type="predicted"/>